<comment type="catalytic activity">
    <reaction evidence="8">
        <text>[(1-&gt;4)-alpha-D-glucosyl](n) + phosphate = [(1-&gt;4)-alpha-D-glucosyl](n-1) + alpha-D-glucose 1-phosphate</text>
        <dbReference type="Rhea" id="RHEA:41732"/>
        <dbReference type="Rhea" id="RHEA-COMP:9584"/>
        <dbReference type="Rhea" id="RHEA-COMP:9586"/>
        <dbReference type="ChEBI" id="CHEBI:15444"/>
        <dbReference type="ChEBI" id="CHEBI:43474"/>
        <dbReference type="ChEBI" id="CHEBI:58601"/>
        <dbReference type="EC" id="2.4.1.1"/>
    </reaction>
    <physiologicalReaction direction="left-to-right" evidence="8">
        <dbReference type="Rhea" id="RHEA:41733"/>
    </physiologicalReaction>
</comment>
<dbReference type="Pfam" id="PF00343">
    <property type="entry name" value="Phosphorylase"/>
    <property type="match status" value="1"/>
</dbReference>
<keyword evidence="6 11" id="KW-0663">Pyridoxal phosphate</keyword>
<dbReference type="PANTHER" id="PTHR11468">
    <property type="entry name" value="GLYCOGEN PHOSPHORYLASE"/>
    <property type="match status" value="1"/>
</dbReference>
<reference evidence="13" key="1">
    <citation type="submission" date="2019-03" db="EMBL/GenBank/DDBJ databases">
        <title>Improved annotation for the trematode Fasciola hepatica.</title>
        <authorList>
            <person name="Choi Y.-J."/>
            <person name="Martin J."/>
            <person name="Mitreva M."/>
        </authorList>
    </citation>
    <scope>NUCLEOTIDE SEQUENCE [LARGE SCALE GENOMIC DNA]</scope>
</reference>
<evidence type="ECO:0000256" key="12">
    <source>
        <dbReference type="RuleBase" id="RU000587"/>
    </source>
</evidence>
<comment type="cofactor">
    <cofactor evidence="1 12">
        <name>pyridoxal 5'-phosphate</name>
        <dbReference type="ChEBI" id="CHEBI:597326"/>
    </cofactor>
</comment>
<keyword evidence="14" id="KW-1185">Reference proteome</keyword>
<dbReference type="InterPro" id="IPR000811">
    <property type="entry name" value="Glyco_trans_35"/>
</dbReference>
<evidence type="ECO:0000256" key="2">
    <source>
        <dbReference type="ARBA" id="ARBA00006047"/>
    </source>
</evidence>
<dbReference type="GO" id="GO:0008184">
    <property type="term" value="F:glycogen phosphorylase activity"/>
    <property type="evidence" value="ECO:0007669"/>
    <property type="project" value="InterPro"/>
</dbReference>
<dbReference type="SUPFAM" id="SSF53756">
    <property type="entry name" value="UDP-Glycosyltransferase/glycogen phosphorylase"/>
    <property type="match status" value="1"/>
</dbReference>
<sequence>MSSDRRSQISISDVALIESVKNLKESFNTHLHFDVVKDRNVATMRDFYMALAHTVWERISSRWIRTQQFERTHTPKRIYFLSMEFCMGRTLSNTMLSVNITDALDEAMYQLGLDIEDLEDIECDAGLGNGGLGRLAACFLDSMATLRLAVTGQGIRYEHGSFDQGIENGWQTEELDEWLRFGNPWEIERPEHSQMVHFGGRVVKDGQGQSEWRDTEVVTATPYDTPIPGYRNNVCNTLRLWSAKAGKTFDLNTFFSGDYINAVLARNHAENISRVLYPIDHVYEGKQLRLRQEYFLVCASLKDMLRRFNQDHPKCDLFELPYKVAVHLNDTHPALAIPELMRILMDEHKFMWRDAWDICYQTFTHTNHVARPEALKHWSVEMVKRMLPRHMEIIEKINKHLALIINRRWPNDPTHFQRMSIIRYTDRPVVSMDHLCIVGSHQVNGVSVAQTNYLRTVLFKDFTELWPRKIVNKTNGISPRRWLLLCNPGLADLIMDAMQGDESWITNLCMINRLRDHVDEPKLRLDIMRVKLDNKNRFASYMLSRQKIHLDPSTLFDVMVKRVDEYKRHLLCCLHVMTLYNRIKANPRANCCPRTVIMGGKAAPGYYMAKLIIKLINSVAKSINCDPVVNGRLKLVFLKNYGVSLAERVIPAADLSEQIPCMGMEAAGTGNMKFMLNGALTICTLDGVNAEIVQEVGRENAFVFGRSIEEDNALREKGYDPRKYITANPELAHCLEQIRSGYYNPAEPDLFQDIYLSLVTEDRFLICADYEDYMRAQAEAEHTYRNEAKWSRMVLYNIAGAGRFSSDRTVAEYAQEMWNVNPSESKLPPPSEPLEPKLPKFYIGI</sequence>
<keyword evidence="5 12" id="KW-0808">Transferase</keyword>
<comment type="function">
    <text evidence="9 12">Allosteric enzyme that catalyzes the rate-limiting step in glycogen catabolism, the phosphorolytic cleavage of glycogen to produce glucose-1-phosphate, and plays a central role in maintaining cellular and organismal glucose homeostasis.</text>
</comment>
<gene>
    <name evidence="13" type="ORF">D915_005740</name>
</gene>
<dbReference type="FunFam" id="3.40.50.2000:FF:000149">
    <property type="entry name" value="Glycogen phosphorylase, muscle form"/>
    <property type="match status" value="1"/>
</dbReference>
<keyword evidence="3" id="KW-0321">Glycogen metabolism</keyword>
<dbReference type="PIRSF" id="PIRSF000460">
    <property type="entry name" value="Pprylas_GlgP"/>
    <property type="match status" value="1"/>
</dbReference>
<dbReference type="Gene3D" id="3.40.50.2000">
    <property type="entry name" value="Glycogen Phosphorylase B"/>
    <property type="match status" value="2"/>
</dbReference>
<name>A0A4E0R6B3_FASHE</name>
<organism evidence="13 14">
    <name type="scientific">Fasciola hepatica</name>
    <name type="common">Liver fluke</name>
    <dbReference type="NCBI Taxonomy" id="6192"/>
    <lineage>
        <taxon>Eukaryota</taxon>
        <taxon>Metazoa</taxon>
        <taxon>Spiralia</taxon>
        <taxon>Lophotrochozoa</taxon>
        <taxon>Platyhelminthes</taxon>
        <taxon>Trematoda</taxon>
        <taxon>Digenea</taxon>
        <taxon>Plagiorchiida</taxon>
        <taxon>Echinostomata</taxon>
        <taxon>Echinostomatoidea</taxon>
        <taxon>Fasciolidae</taxon>
        <taxon>Fasciola</taxon>
    </lineage>
</organism>
<keyword evidence="4 12" id="KW-0328">Glycosyltransferase</keyword>
<dbReference type="FunFam" id="3.40.50.2000:FF:000005">
    <property type="entry name" value="Alpha-1,4 glucan phosphorylase"/>
    <property type="match status" value="1"/>
</dbReference>
<evidence type="ECO:0000256" key="3">
    <source>
        <dbReference type="ARBA" id="ARBA00022600"/>
    </source>
</evidence>
<evidence type="ECO:0000256" key="4">
    <source>
        <dbReference type="ARBA" id="ARBA00022676"/>
    </source>
</evidence>
<dbReference type="GO" id="GO:0030170">
    <property type="term" value="F:pyridoxal phosphate binding"/>
    <property type="evidence" value="ECO:0007669"/>
    <property type="project" value="InterPro"/>
</dbReference>
<comment type="subunit">
    <text evidence="10">Homodimer; enzymatically active. Interacts with PPP1R3B; recruits the phosphatase PP1 which dephosphorylates and inactivates PYGL/glycogen phosphorylase.</text>
</comment>
<proteinExistence type="inferred from homology"/>
<dbReference type="AlphaFoldDB" id="A0A4E0R6B3"/>
<evidence type="ECO:0000256" key="5">
    <source>
        <dbReference type="ARBA" id="ARBA00022679"/>
    </source>
</evidence>
<dbReference type="GO" id="GO:0005980">
    <property type="term" value="P:glycogen catabolic process"/>
    <property type="evidence" value="ECO:0007669"/>
    <property type="project" value="TreeGrafter"/>
</dbReference>
<feature type="modified residue" description="N6-(pyridoxal phosphate)lysine" evidence="11">
    <location>
        <position position="673"/>
    </location>
</feature>
<dbReference type="CDD" id="cd04300">
    <property type="entry name" value="GT35_Glycogen_Phosphorylase"/>
    <property type="match status" value="1"/>
</dbReference>
<protein>
    <recommendedName>
        <fullName evidence="12">Alpha-1,4 glucan phosphorylase</fullName>
        <ecNumber evidence="12">2.4.1.1</ecNumber>
    </recommendedName>
</protein>
<evidence type="ECO:0000256" key="7">
    <source>
        <dbReference type="ARBA" id="ARBA00023277"/>
    </source>
</evidence>
<accession>A0A4E0R6B3</accession>
<dbReference type="NCBIfam" id="TIGR02093">
    <property type="entry name" value="P_ylase"/>
    <property type="match status" value="1"/>
</dbReference>
<dbReference type="Proteomes" id="UP000230066">
    <property type="component" value="Unassembled WGS sequence"/>
</dbReference>
<dbReference type="GO" id="GO:0005737">
    <property type="term" value="C:cytoplasm"/>
    <property type="evidence" value="ECO:0007669"/>
    <property type="project" value="TreeGrafter"/>
</dbReference>
<dbReference type="InterPro" id="IPR011833">
    <property type="entry name" value="Glycg_phsphrylas"/>
</dbReference>
<comment type="caution">
    <text evidence="13">The sequence shown here is derived from an EMBL/GenBank/DDBJ whole genome shotgun (WGS) entry which is preliminary data.</text>
</comment>
<dbReference type="PANTHER" id="PTHR11468:SF3">
    <property type="entry name" value="GLYCOGEN PHOSPHORYLASE, LIVER FORM"/>
    <property type="match status" value="1"/>
</dbReference>
<dbReference type="EMBL" id="JXXN02002188">
    <property type="protein sequence ID" value="THD23363.1"/>
    <property type="molecule type" value="Genomic_DNA"/>
</dbReference>
<evidence type="ECO:0000256" key="1">
    <source>
        <dbReference type="ARBA" id="ARBA00001933"/>
    </source>
</evidence>
<evidence type="ECO:0000256" key="8">
    <source>
        <dbReference type="ARBA" id="ARBA00036074"/>
    </source>
</evidence>
<evidence type="ECO:0000256" key="10">
    <source>
        <dbReference type="ARBA" id="ARBA00046783"/>
    </source>
</evidence>
<evidence type="ECO:0000313" key="13">
    <source>
        <dbReference type="EMBL" id="THD23363.1"/>
    </source>
</evidence>
<evidence type="ECO:0000256" key="6">
    <source>
        <dbReference type="ARBA" id="ARBA00022898"/>
    </source>
</evidence>
<comment type="similarity">
    <text evidence="2 12">Belongs to the glycogen phosphorylase family.</text>
</comment>
<evidence type="ECO:0000256" key="9">
    <source>
        <dbReference type="ARBA" id="ARBA00037413"/>
    </source>
</evidence>
<dbReference type="EC" id="2.4.1.1" evidence="12"/>
<evidence type="ECO:0000313" key="14">
    <source>
        <dbReference type="Proteomes" id="UP000230066"/>
    </source>
</evidence>
<keyword evidence="7 12" id="KW-0119">Carbohydrate metabolism</keyword>
<evidence type="ECO:0000256" key="11">
    <source>
        <dbReference type="PIRSR" id="PIRSR000460-1"/>
    </source>
</evidence>